<accession>A0A6M3M1X2</accession>
<dbReference type="AlphaFoldDB" id="A0A6M3M1X2"/>
<evidence type="ECO:0000313" key="1">
    <source>
        <dbReference type="EMBL" id="QJB00190.1"/>
    </source>
</evidence>
<organism evidence="1">
    <name type="scientific">viral metagenome</name>
    <dbReference type="NCBI Taxonomy" id="1070528"/>
    <lineage>
        <taxon>unclassified sequences</taxon>
        <taxon>metagenomes</taxon>
        <taxon>organismal metagenomes</taxon>
    </lineage>
</organism>
<proteinExistence type="predicted"/>
<name>A0A6M3M1X2_9ZZZZ</name>
<reference evidence="1" key="1">
    <citation type="submission" date="2020-03" db="EMBL/GenBank/DDBJ databases">
        <title>The deep terrestrial virosphere.</title>
        <authorList>
            <person name="Holmfeldt K."/>
            <person name="Nilsson E."/>
            <person name="Simone D."/>
            <person name="Lopez-Fernandez M."/>
            <person name="Wu X."/>
            <person name="de Brujin I."/>
            <person name="Lundin D."/>
            <person name="Andersson A."/>
            <person name="Bertilsson S."/>
            <person name="Dopson M."/>
        </authorList>
    </citation>
    <scope>NUCLEOTIDE SEQUENCE</scope>
    <source>
        <strain evidence="1">MM171A00660</strain>
        <strain evidence="2">MM171B00538</strain>
    </source>
</reference>
<protein>
    <submittedName>
        <fullName evidence="1">Uncharacterized protein</fullName>
    </submittedName>
</protein>
<evidence type="ECO:0000313" key="2">
    <source>
        <dbReference type="EMBL" id="QJB03896.1"/>
    </source>
</evidence>
<dbReference type="EMBL" id="MT143865">
    <property type="protein sequence ID" value="QJB03896.1"/>
    <property type="molecule type" value="Genomic_DNA"/>
</dbReference>
<sequence>MIMGKVRLNQTVRTLKGEITTISKLAEKGLIKFTKSGKFMGRGGKIMTKYFAEMSDGGCWEINKTAYLSRTDQEISF</sequence>
<gene>
    <name evidence="1" type="ORF">MM171A00660_0015</name>
    <name evidence="2" type="ORF">MM171B00538_0010</name>
</gene>
<dbReference type="EMBL" id="MT143684">
    <property type="protein sequence ID" value="QJB00190.1"/>
    <property type="molecule type" value="Genomic_DNA"/>
</dbReference>